<evidence type="ECO:0000256" key="3">
    <source>
        <dbReference type="PIRSR" id="PIRSR000915-1"/>
    </source>
</evidence>
<keyword evidence="5" id="KW-0479">Metal-binding</keyword>
<dbReference type="GO" id="GO:0016791">
    <property type="term" value="F:phosphatase activity"/>
    <property type="evidence" value="ECO:0007669"/>
    <property type="project" value="InterPro"/>
</dbReference>
<dbReference type="PANTHER" id="PTHR19288">
    <property type="entry name" value="4-NITROPHENYLPHOSPHATASE-RELATED"/>
    <property type="match status" value="1"/>
</dbReference>
<gene>
    <name evidence="6" type="ORF">NQ314_008139</name>
</gene>
<dbReference type="GO" id="GO:0005737">
    <property type="term" value="C:cytoplasm"/>
    <property type="evidence" value="ECO:0007669"/>
    <property type="project" value="TreeGrafter"/>
</dbReference>
<feature type="active site" description="Proton donor" evidence="3">
    <location>
        <position position="48"/>
    </location>
</feature>
<evidence type="ECO:0000313" key="6">
    <source>
        <dbReference type="EMBL" id="KAJ8949678.1"/>
    </source>
</evidence>
<dbReference type="InterPro" id="IPR036412">
    <property type="entry name" value="HAD-like_sf"/>
</dbReference>
<evidence type="ECO:0000313" key="7">
    <source>
        <dbReference type="Proteomes" id="UP001162156"/>
    </source>
</evidence>
<feature type="binding site" evidence="5">
    <location>
        <position position="48"/>
    </location>
    <ligand>
        <name>Mg(2+)</name>
        <dbReference type="ChEBI" id="CHEBI:18420"/>
    </ligand>
</feature>
<evidence type="ECO:0008006" key="8">
    <source>
        <dbReference type="Google" id="ProtNLM"/>
    </source>
</evidence>
<accession>A0AAV8YFD4</accession>
<dbReference type="Pfam" id="PF13242">
    <property type="entry name" value="Hydrolase_like"/>
    <property type="match status" value="1"/>
</dbReference>
<feature type="active site" description="Nucleophile" evidence="3">
    <location>
        <position position="46"/>
    </location>
</feature>
<dbReference type="NCBIfam" id="TIGR01452">
    <property type="entry name" value="PGP_euk"/>
    <property type="match status" value="1"/>
</dbReference>
<reference evidence="6" key="1">
    <citation type="journal article" date="2023" name="Insect Mol. Biol.">
        <title>Genome sequencing provides insights into the evolution of gene families encoding plant cell wall-degrading enzymes in longhorned beetles.</title>
        <authorList>
            <person name="Shin N.R."/>
            <person name="Okamura Y."/>
            <person name="Kirsch R."/>
            <person name="Pauchet Y."/>
        </authorList>
    </citation>
    <scope>NUCLEOTIDE SEQUENCE</scope>
    <source>
        <strain evidence="6">RBIC_L_NR</strain>
    </source>
</reference>
<keyword evidence="5" id="KW-0460">Magnesium</keyword>
<protein>
    <recommendedName>
        <fullName evidence="8">Phosphoglycolate phosphatase</fullName>
    </recommendedName>
</protein>
<comment type="cofactor">
    <cofactor evidence="5">
        <name>Mg(2+)</name>
        <dbReference type="ChEBI" id="CHEBI:18420"/>
    </cofactor>
    <text evidence="5">Divalent metal ions. Mg(2+) is the most effective.</text>
</comment>
<proteinExistence type="inferred from homology"/>
<dbReference type="Gene3D" id="3.40.50.1000">
    <property type="entry name" value="HAD superfamily/HAD-like"/>
    <property type="match status" value="2"/>
</dbReference>
<dbReference type="PIRSF" id="PIRSF000915">
    <property type="entry name" value="PGP-type_phosphatase"/>
    <property type="match status" value="1"/>
</dbReference>
<organism evidence="6 7">
    <name type="scientific">Rhamnusium bicolor</name>
    <dbReference type="NCBI Taxonomy" id="1586634"/>
    <lineage>
        <taxon>Eukaryota</taxon>
        <taxon>Metazoa</taxon>
        <taxon>Ecdysozoa</taxon>
        <taxon>Arthropoda</taxon>
        <taxon>Hexapoda</taxon>
        <taxon>Insecta</taxon>
        <taxon>Pterygota</taxon>
        <taxon>Neoptera</taxon>
        <taxon>Endopterygota</taxon>
        <taxon>Coleoptera</taxon>
        <taxon>Polyphaga</taxon>
        <taxon>Cucujiformia</taxon>
        <taxon>Chrysomeloidea</taxon>
        <taxon>Cerambycidae</taxon>
        <taxon>Lepturinae</taxon>
        <taxon>Rhagiini</taxon>
        <taxon>Rhamnusium</taxon>
    </lineage>
</organism>
<evidence type="ECO:0000256" key="1">
    <source>
        <dbReference type="ARBA" id="ARBA00022801"/>
    </source>
</evidence>
<evidence type="ECO:0000256" key="4">
    <source>
        <dbReference type="PIRSR" id="PIRSR000915-2"/>
    </source>
</evidence>
<evidence type="ECO:0000256" key="2">
    <source>
        <dbReference type="PIRNR" id="PIRNR000915"/>
    </source>
</evidence>
<dbReference type="InterPro" id="IPR023214">
    <property type="entry name" value="HAD_sf"/>
</dbReference>
<dbReference type="Proteomes" id="UP001162156">
    <property type="component" value="Unassembled WGS sequence"/>
</dbReference>
<comment type="similarity">
    <text evidence="2">Belongs to the HAD-like hydrolase superfamily.</text>
</comment>
<dbReference type="GO" id="GO:0046872">
    <property type="term" value="F:metal ion binding"/>
    <property type="evidence" value="ECO:0007669"/>
    <property type="project" value="UniProtKB-KW"/>
</dbReference>
<dbReference type="InterPro" id="IPR006349">
    <property type="entry name" value="PGP_euk"/>
</dbReference>
<dbReference type="FunFam" id="3.40.50.1000:FF:000245">
    <property type="entry name" value="4-nitrophenyl phosphatase"/>
    <property type="match status" value="1"/>
</dbReference>
<dbReference type="SUPFAM" id="SSF56784">
    <property type="entry name" value="HAD-like"/>
    <property type="match status" value="1"/>
</dbReference>
<feature type="binding site" evidence="5">
    <location>
        <position position="46"/>
    </location>
    <ligand>
        <name>Mg(2+)</name>
        <dbReference type="ChEBI" id="CHEBI:18420"/>
    </ligand>
</feature>
<evidence type="ECO:0000256" key="5">
    <source>
        <dbReference type="PIRSR" id="PIRSR000915-3"/>
    </source>
</evidence>
<name>A0AAV8YFD4_9CUCU</name>
<dbReference type="PANTHER" id="PTHR19288:SF93">
    <property type="entry name" value="FI11325P-RELATED"/>
    <property type="match status" value="1"/>
</dbReference>
<feature type="binding site" evidence="4">
    <location>
        <position position="239"/>
    </location>
    <ligand>
        <name>substrate</name>
    </ligand>
</feature>
<dbReference type="NCBIfam" id="TIGR01460">
    <property type="entry name" value="HAD-SF-IIA"/>
    <property type="match status" value="1"/>
</dbReference>
<dbReference type="Pfam" id="PF13344">
    <property type="entry name" value="Hydrolase_6"/>
    <property type="match status" value="1"/>
</dbReference>
<feature type="binding site" evidence="5">
    <location>
        <position position="264"/>
    </location>
    <ligand>
        <name>Mg(2+)</name>
        <dbReference type="ChEBI" id="CHEBI:18420"/>
    </ligand>
</feature>
<dbReference type="InterPro" id="IPR006357">
    <property type="entry name" value="HAD-SF_hydro_IIA"/>
</dbReference>
<keyword evidence="7" id="KW-1185">Reference proteome</keyword>
<comment type="caution">
    <text evidence="6">The sequence shown here is derived from an EMBL/GenBank/DDBJ whole genome shotgun (WGS) entry which is preliminary data.</text>
</comment>
<keyword evidence="1 2" id="KW-0378">Hydrolase</keyword>
<sequence>MLHYLLKLTRYKVNFRMFSSTLTNLSKLSKEEIEKFLDSFDTVLTDCDGVLWLENEPISGSVEVINRLREMGKKILFVTNNSTKIRDEFVTKAKRMNYIVEKDEVISTAYLTVSFLKNVGFHKKVYVVGSAGIAKELEAAGIKYTGIGPDVLQHSIAQTVESFQPDPDVGAVIVGFDEHFSYNKMLKAASYLNKSSCLFIATNTDERFPMNSDLVVPGTGAIVRAVETCAQREALVVGKPNSYIAEAIIKEHGVDPKRTLMIGDRCNTDILLGTRCGFQTMLVLSGVTTLAEVQQWKKSSKKEDTDLVPDVYLEKLGDLLPQLN</sequence>
<dbReference type="AlphaFoldDB" id="A0AAV8YFD4"/>
<dbReference type="EMBL" id="JANEYF010002218">
    <property type="protein sequence ID" value="KAJ8949678.1"/>
    <property type="molecule type" value="Genomic_DNA"/>
</dbReference>